<sequence length="118" mass="13916">MITEDKQLIVSEFKKLEPAKIAESAFAYAYKGEFEKAQELIEESFILNRFSAEEVCNLIYGQIKRVKDHKIQKRLYREISTVMGLCQKARFPVPHLVRFMSYIWIIKYLPEGCPIHDE</sequence>
<reference evidence="1" key="1">
    <citation type="journal article" date="2014" name="Front. Microbiol.">
        <title>High frequency of phylogenetically diverse reductive dehalogenase-homologous genes in deep subseafloor sedimentary metagenomes.</title>
        <authorList>
            <person name="Kawai M."/>
            <person name="Futagami T."/>
            <person name="Toyoda A."/>
            <person name="Takaki Y."/>
            <person name="Nishi S."/>
            <person name="Hori S."/>
            <person name="Arai W."/>
            <person name="Tsubouchi T."/>
            <person name="Morono Y."/>
            <person name="Uchiyama I."/>
            <person name="Ito T."/>
            <person name="Fujiyama A."/>
            <person name="Inagaki F."/>
            <person name="Takami H."/>
        </authorList>
    </citation>
    <scope>NUCLEOTIDE SEQUENCE</scope>
    <source>
        <strain evidence="1">Expedition CK06-06</strain>
    </source>
</reference>
<organism evidence="1">
    <name type="scientific">marine sediment metagenome</name>
    <dbReference type="NCBI Taxonomy" id="412755"/>
    <lineage>
        <taxon>unclassified sequences</taxon>
        <taxon>metagenomes</taxon>
        <taxon>ecological metagenomes</taxon>
    </lineage>
</organism>
<gene>
    <name evidence="1" type="ORF">S06H3_61447</name>
</gene>
<name>X1RAN8_9ZZZZ</name>
<dbReference type="EMBL" id="BARV01040295">
    <property type="protein sequence ID" value="GAI52649.1"/>
    <property type="molecule type" value="Genomic_DNA"/>
</dbReference>
<accession>X1RAN8</accession>
<comment type="caution">
    <text evidence="1">The sequence shown here is derived from an EMBL/GenBank/DDBJ whole genome shotgun (WGS) entry which is preliminary data.</text>
</comment>
<protein>
    <submittedName>
        <fullName evidence="1">Uncharacterized protein</fullName>
    </submittedName>
</protein>
<proteinExistence type="predicted"/>
<dbReference type="AlphaFoldDB" id="X1RAN8"/>
<evidence type="ECO:0000313" key="1">
    <source>
        <dbReference type="EMBL" id="GAI52649.1"/>
    </source>
</evidence>